<gene>
    <name evidence="1" type="ORF">K504DRAFT_34256</name>
</gene>
<evidence type="ECO:0000313" key="2">
    <source>
        <dbReference type="Proteomes" id="UP000799428"/>
    </source>
</evidence>
<reference evidence="1" key="1">
    <citation type="journal article" date="2020" name="Stud. Mycol.">
        <title>101 Dothideomycetes genomes: a test case for predicting lifestyles and emergence of pathogens.</title>
        <authorList>
            <person name="Haridas S."/>
            <person name="Albert R."/>
            <person name="Binder M."/>
            <person name="Bloem J."/>
            <person name="Labutti K."/>
            <person name="Salamov A."/>
            <person name="Andreopoulos B."/>
            <person name="Baker S."/>
            <person name="Barry K."/>
            <person name="Bills G."/>
            <person name="Bluhm B."/>
            <person name="Cannon C."/>
            <person name="Castanera R."/>
            <person name="Culley D."/>
            <person name="Daum C."/>
            <person name="Ezra D."/>
            <person name="Gonzalez J."/>
            <person name="Henrissat B."/>
            <person name="Kuo A."/>
            <person name="Liang C."/>
            <person name="Lipzen A."/>
            <person name="Lutzoni F."/>
            <person name="Magnuson J."/>
            <person name="Mondo S."/>
            <person name="Nolan M."/>
            <person name="Ohm R."/>
            <person name="Pangilinan J."/>
            <person name="Park H.-J."/>
            <person name="Ramirez L."/>
            <person name="Alfaro M."/>
            <person name="Sun H."/>
            <person name="Tritt A."/>
            <person name="Yoshinaga Y."/>
            <person name="Zwiers L.-H."/>
            <person name="Turgeon B."/>
            <person name="Goodwin S."/>
            <person name="Spatafora J."/>
            <person name="Crous P."/>
            <person name="Grigoriev I."/>
        </authorList>
    </citation>
    <scope>NUCLEOTIDE SEQUENCE</scope>
    <source>
        <strain evidence="1">CBS 279.74</strain>
    </source>
</reference>
<organism evidence="1 2">
    <name type="scientific">Pleomassaria siparia CBS 279.74</name>
    <dbReference type="NCBI Taxonomy" id="1314801"/>
    <lineage>
        <taxon>Eukaryota</taxon>
        <taxon>Fungi</taxon>
        <taxon>Dikarya</taxon>
        <taxon>Ascomycota</taxon>
        <taxon>Pezizomycotina</taxon>
        <taxon>Dothideomycetes</taxon>
        <taxon>Pleosporomycetidae</taxon>
        <taxon>Pleosporales</taxon>
        <taxon>Pleomassariaceae</taxon>
        <taxon>Pleomassaria</taxon>
    </lineage>
</organism>
<keyword evidence="2" id="KW-1185">Reference proteome</keyword>
<accession>A0A6G1KSB2</accession>
<dbReference type="AlphaFoldDB" id="A0A6G1KSB2"/>
<dbReference type="Proteomes" id="UP000799428">
    <property type="component" value="Unassembled WGS sequence"/>
</dbReference>
<evidence type="ECO:0000313" key="1">
    <source>
        <dbReference type="EMBL" id="KAF2715739.1"/>
    </source>
</evidence>
<sequence length="149" mass="16492">MEDSGTRPHGSWLGQGQRVYGRWTIVFNCSLPWLRRSSMVACTVCRVRRRKCHDSRGQSHARELATIGLDGRSQDDESKTVQAGVARCTAIKLNVAPKPHPGSGSLRVISLQCIVCTPPGQMKADLRKLPRGGWECLQSNSPVSYFQLT</sequence>
<name>A0A6G1KSB2_9PLEO</name>
<proteinExistence type="predicted"/>
<protein>
    <submittedName>
        <fullName evidence="1">Uncharacterized protein</fullName>
    </submittedName>
</protein>
<dbReference type="EMBL" id="MU005764">
    <property type="protein sequence ID" value="KAF2715739.1"/>
    <property type="molecule type" value="Genomic_DNA"/>
</dbReference>